<keyword evidence="3" id="KW-1185">Reference proteome</keyword>
<feature type="region of interest" description="Disordered" evidence="1">
    <location>
        <begin position="244"/>
        <end position="298"/>
    </location>
</feature>
<feature type="compositionally biased region" description="Low complexity" evidence="1">
    <location>
        <begin position="244"/>
        <end position="253"/>
    </location>
</feature>
<organism evidence="2 3">
    <name type="scientific">Fusarium kuroshium</name>
    <dbReference type="NCBI Taxonomy" id="2010991"/>
    <lineage>
        <taxon>Eukaryota</taxon>
        <taxon>Fungi</taxon>
        <taxon>Dikarya</taxon>
        <taxon>Ascomycota</taxon>
        <taxon>Pezizomycotina</taxon>
        <taxon>Sordariomycetes</taxon>
        <taxon>Hypocreomycetidae</taxon>
        <taxon>Hypocreales</taxon>
        <taxon>Nectriaceae</taxon>
        <taxon>Fusarium</taxon>
        <taxon>Fusarium solani species complex</taxon>
    </lineage>
</organism>
<protein>
    <recommendedName>
        <fullName evidence="4">Fungal N-terminal domain-containing protein</fullName>
    </recommendedName>
</protein>
<comment type="caution">
    <text evidence="2">The sequence shown here is derived from an EMBL/GenBank/DDBJ whole genome shotgun (WGS) entry which is preliminary data.</text>
</comment>
<name>A0A3M2SCX6_9HYPO</name>
<dbReference type="AlphaFoldDB" id="A0A3M2SCX6"/>
<accession>A0A3M2SCX6</accession>
<dbReference type="Proteomes" id="UP000277212">
    <property type="component" value="Unassembled WGS sequence"/>
</dbReference>
<dbReference type="EMBL" id="NKUJ01000065">
    <property type="protein sequence ID" value="RMJ15414.1"/>
    <property type="molecule type" value="Genomic_DNA"/>
</dbReference>
<reference evidence="2 3" key="1">
    <citation type="submission" date="2017-06" db="EMBL/GenBank/DDBJ databases">
        <title>Comparative genomic analysis of Ambrosia Fusariam Clade fungi.</title>
        <authorList>
            <person name="Stajich J.E."/>
            <person name="Carrillo J."/>
            <person name="Kijimoto T."/>
            <person name="Eskalen A."/>
            <person name="O'Donnell K."/>
            <person name="Kasson M."/>
        </authorList>
    </citation>
    <scope>NUCLEOTIDE SEQUENCE [LARGE SCALE GENOMIC DNA]</scope>
    <source>
        <strain evidence="2">UCR3666</strain>
    </source>
</reference>
<feature type="region of interest" description="Disordered" evidence="1">
    <location>
        <begin position="304"/>
        <end position="323"/>
    </location>
</feature>
<feature type="compositionally biased region" description="Polar residues" evidence="1">
    <location>
        <begin position="443"/>
        <end position="452"/>
    </location>
</feature>
<dbReference type="OrthoDB" id="5089448at2759"/>
<sequence>MEVVGSVAAVLQLVQAVGKTVIQVNQVYHDIRDMDDTLRDFDNQLGATQMMLSVLSDGIQRSTLGPSTPPWWNQDVLEGLLNSCNRSYSRLQTIFSNISRQMSSGTSLGAYIKKRRYDSDISLLRHSIDTYTSALQLPVLIQTIQGCYTAPIPQSPAGGIAASFDELMRRIDNLQSSMDRLDHDLITRALRRTDISTPQQERSEEVKEELGAVEKMEKLDMENDTRATLGVLKGLMGHAKDYASSIESASTSSRLTKPLSKSRRDHRDTTRASPGIDFGIRLPPTKRQDVSDWAGNVDHGDNFSSASLDDSLPSVTTTTQSALSTSTKGTSILGELHERRIQTAERLMKEGMFDKAIPHLGRLLSSSSDPEFAHSASRSARSLAKALVHSQSEDSTVEGYCQKFPSIRALVEEYRLEHGLYLLEQGKHDEVIVLLQSYKSASVSSGGCQSPEHSGKSPEYNVELSRDPQESLEGCQASTSRSAGSSISQKIQIILCRALLRSSRANSTDEAFPILEKLLKQDCLGSAIKGDAHWLSAEAHHFKGNFEDAKSHGIQACQIKLDTLGRDHEETTACITLMANLCLYNNDPDEDLWRGMLSHPKLINVDVDTSPTKFSSVQDRFSSCIEEMEKVATSDPYHATEIGLNYLKENYCPISSQTWTAGDYALSPRECLSDFFFFDEPLGCWECLKRHIRETLTLGGVAVGAVCYRHGERRPTGFTGLSPFHFFAMAVPRPGKWESRGSENCVEEMNLILNMAQRANPGRQSSSNIINSIMHYKTISTEVSALWLAAIHDNQAVVNFLLSLGETNAAQGSTILQNTTFNPCHKIKRRFLSAPPRSPISTTEKRWRCFLKAFYALTPDEACQLLQPPTPTQWPWWFSCPFMLDSFLTKCGKSDWDIQSQTGEGVSNSLLWLLVQSVAVPSSDSYPLLLNSKDIETLFWAIWKHGKTKTLYFMTQAIRTTIDGIPYFYKQRVYVKAKERLQLWFSILDQLETKNVKLDGKSRGALKES</sequence>
<gene>
    <name evidence="2" type="ORF">CDV36_004914</name>
</gene>
<evidence type="ECO:0000313" key="2">
    <source>
        <dbReference type="EMBL" id="RMJ15414.1"/>
    </source>
</evidence>
<proteinExistence type="predicted"/>
<feature type="region of interest" description="Disordered" evidence="1">
    <location>
        <begin position="443"/>
        <end position="475"/>
    </location>
</feature>
<evidence type="ECO:0000313" key="3">
    <source>
        <dbReference type="Proteomes" id="UP000277212"/>
    </source>
</evidence>
<evidence type="ECO:0008006" key="4">
    <source>
        <dbReference type="Google" id="ProtNLM"/>
    </source>
</evidence>
<feature type="compositionally biased region" description="Low complexity" evidence="1">
    <location>
        <begin position="314"/>
        <end position="323"/>
    </location>
</feature>
<evidence type="ECO:0000256" key="1">
    <source>
        <dbReference type="SAM" id="MobiDB-lite"/>
    </source>
</evidence>